<dbReference type="SMART" id="SM00493">
    <property type="entry name" value="TOPRIM"/>
    <property type="match status" value="1"/>
</dbReference>
<sequence length="199" mass="22290">MRKTNEVEQLIYLFSKLPGLGQRSSRRIVLHLLQEKEVRLKNLMDGLALAASKIQICEICRNIDSHNICHICTTSDRNKSIIAIVETVAELWAIERSGNFNGKYHVLGGALSASMKKSPDSLRLPQLLERCMNHGVTELIIATNATLEGQTTAYFITEYFRNYNLKISRLANGIPIGGELDYLDEGTLSLAIALRQPFD</sequence>
<dbReference type="InterPro" id="IPR034137">
    <property type="entry name" value="TOPRIM_RecR"/>
</dbReference>
<evidence type="ECO:0000313" key="10">
    <source>
        <dbReference type="Proteomes" id="UP001326613"/>
    </source>
</evidence>
<dbReference type="InterPro" id="IPR000093">
    <property type="entry name" value="DNA_Rcmb_RecR"/>
</dbReference>
<dbReference type="PANTHER" id="PTHR30446:SF0">
    <property type="entry name" value="RECOMBINATION PROTEIN RECR"/>
    <property type="match status" value="1"/>
</dbReference>
<evidence type="ECO:0000256" key="3">
    <source>
        <dbReference type="ARBA" id="ARBA00022771"/>
    </source>
</evidence>
<reference evidence="9 10" key="1">
    <citation type="submission" date="2022-10" db="EMBL/GenBank/DDBJ databases">
        <title>Host association and intracellularity evolved multiple times independently in the Rickettsiales.</title>
        <authorList>
            <person name="Castelli M."/>
            <person name="Nardi T."/>
            <person name="Gammuto L."/>
            <person name="Bellinzona G."/>
            <person name="Sabaneyeva E."/>
            <person name="Potekhin A."/>
            <person name="Serra V."/>
            <person name="Petroni G."/>
            <person name="Sassera D."/>
        </authorList>
    </citation>
    <scope>NUCLEOTIDE SEQUENCE [LARGE SCALE GENOMIC DNA]</scope>
    <source>
        <strain evidence="9 10">Kr 154-4</strain>
    </source>
</reference>
<keyword evidence="1 7" id="KW-0479">Metal-binding</keyword>
<evidence type="ECO:0000256" key="2">
    <source>
        <dbReference type="ARBA" id="ARBA00022763"/>
    </source>
</evidence>
<gene>
    <name evidence="7" type="primary">recR</name>
    <name evidence="9" type="ORF">Trichorick_00458</name>
</gene>
<evidence type="ECO:0000256" key="1">
    <source>
        <dbReference type="ARBA" id="ARBA00022723"/>
    </source>
</evidence>
<evidence type="ECO:0000313" key="9">
    <source>
        <dbReference type="EMBL" id="WPY00577.1"/>
    </source>
</evidence>
<dbReference type="PROSITE" id="PS01300">
    <property type="entry name" value="RECR"/>
    <property type="match status" value="1"/>
</dbReference>
<keyword evidence="2 7" id="KW-0227">DNA damage</keyword>
<evidence type="ECO:0000256" key="4">
    <source>
        <dbReference type="ARBA" id="ARBA00022833"/>
    </source>
</evidence>
<dbReference type="NCBIfam" id="TIGR00615">
    <property type="entry name" value="recR"/>
    <property type="match status" value="1"/>
</dbReference>
<dbReference type="PROSITE" id="PS50880">
    <property type="entry name" value="TOPRIM"/>
    <property type="match status" value="1"/>
</dbReference>
<dbReference type="InterPro" id="IPR015967">
    <property type="entry name" value="Rcmb_RecR_Znf"/>
</dbReference>
<dbReference type="Proteomes" id="UP001326613">
    <property type="component" value="Chromosome"/>
</dbReference>
<proteinExistence type="inferred from homology"/>
<evidence type="ECO:0000256" key="7">
    <source>
        <dbReference type="HAMAP-Rule" id="MF_00017"/>
    </source>
</evidence>
<keyword evidence="10" id="KW-1185">Reference proteome</keyword>
<dbReference type="Pfam" id="PF13662">
    <property type="entry name" value="Toprim_4"/>
    <property type="match status" value="1"/>
</dbReference>
<dbReference type="Pfam" id="PF21175">
    <property type="entry name" value="RecR_C"/>
    <property type="match status" value="1"/>
</dbReference>
<dbReference type="PANTHER" id="PTHR30446">
    <property type="entry name" value="RECOMBINATION PROTEIN RECR"/>
    <property type="match status" value="1"/>
</dbReference>
<keyword evidence="4 7" id="KW-0862">Zinc</keyword>
<keyword evidence="3 7" id="KW-0863">Zinc-finger</keyword>
<dbReference type="EMBL" id="CP112932">
    <property type="protein sequence ID" value="WPY00577.1"/>
    <property type="molecule type" value="Genomic_DNA"/>
</dbReference>
<dbReference type="Gene3D" id="6.10.250.240">
    <property type="match status" value="1"/>
</dbReference>
<keyword evidence="5 7" id="KW-0233">DNA recombination</keyword>
<comment type="similarity">
    <text evidence="7">Belongs to the RecR family.</text>
</comment>
<evidence type="ECO:0000256" key="6">
    <source>
        <dbReference type="ARBA" id="ARBA00023204"/>
    </source>
</evidence>
<dbReference type="Pfam" id="PF21176">
    <property type="entry name" value="RecR_HhH"/>
    <property type="match status" value="1"/>
</dbReference>
<dbReference type="InterPro" id="IPR006171">
    <property type="entry name" value="TOPRIM_dom"/>
</dbReference>
<name>A0ABZ0UVD0_9RICK</name>
<dbReference type="Gene3D" id="1.10.8.420">
    <property type="entry name" value="RecR Domain 1"/>
    <property type="match status" value="1"/>
</dbReference>
<dbReference type="InterPro" id="IPR023627">
    <property type="entry name" value="Rcmb_RecR"/>
</dbReference>
<dbReference type="Gene3D" id="3.40.1360.10">
    <property type="match status" value="1"/>
</dbReference>
<comment type="function">
    <text evidence="7">May play a role in DNA repair. It seems to be involved in an RecBC-independent recombinational process of DNA repair. It may act with RecF and RecO.</text>
</comment>
<protein>
    <recommendedName>
        <fullName evidence="7">Recombination protein RecR</fullName>
    </recommendedName>
</protein>
<accession>A0ABZ0UVD0</accession>
<evidence type="ECO:0000256" key="5">
    <source>
        <dbReference type="ARBA" id="ARBA00023172"/>
    </source>
</evidence>
<organism evidence="9 10">
    <name type="scientific">Candidatus Trichorickettsia mobilis</name>
    <dbReference type="NCBI Taxonomy" id="1346319"/>
    <lineage>
        <taxon>Bacteria</taxon>
        <taxon>Pseudomonadati</taxon>
        <taxon>Pseudomonadota</taxon>
        <taxon>Alphaproteobacteria</taxon>
        <taxon>Rickettsiales</taxon>
        <taxon>Rickettsiaceae</taxon>
        <taxon>Rickettsieae</taxon>
        <taxon>Candidatus Trichorickettsia</taxon>
    </lineage>
</organism>
<evidence type="ECO:0000259" key="8">
    <source>
        <dbReference type="PROSITE" id="PS50880"/>
    </source>
</evidence>
<feature type="domain" description="Toprim" evidence="8">
    <location>
        <begin position="80"/>
        <end position="175"/>
    </location>
</feature>
<dbReference type="SUPFAM" id="SSF111304">
    <property type="entry name" value="Recombination protein RecR"/>
    <property type="match status" value="1"/>
</dbReference>
<dbReference type="RefSeq" id="WP_323738633.1">
    <property type="nucleotide sequence ID" value="NZ_CP112932.1"/>
</dbReference>
<feature type="zinc finger region" description="C4-type" evidence="7">
    <location>
        <begin position="57"/>
        <end position="72"/>
    </location>
</feature>
<dbReference type="HAMAP" id="MF_00017">
    <property type="entry name" value="RecR"/>
    <property type="match status" value="1"/>
</dbReference>
<dbReference type="CDD" id="cd01025">
    <property type="entry name" value="TOPRIM_recR"/>
    <property type="match status" value="1"/>
</dbReference>
<keyword evidence="6 7" id="KW-0234">DNA repair</keyword>